<dbReference type="InterPro" id="IPR003593">
    <property type="entry name" value="AAA+_ATPase"/>
</dbReference>
<reference evidence="3 4" key="1">
    <citation type="submission" date="2019-10" db="EMBL/GenBank/DDBJ databases">
        <authorList>
            <person name="Palmer J.M."/>
        </authorList>
    </citation>
    <scope>NUCLEOTIDE SEQUENCE [LARGE SCALE GENOMIC DNA]</scope>
    <source>
        <strain evidence="3 4">TWF694</strain>
    </source>
</reference>
<dbReference type="InterPro" id="IPR027417">
    <property type="entry name" value="P-loop_NTPase"/>
</dbReference>
<dbReference type="SMART" id="SM00382">
    <property type="entry name" value="AAA"/>
    <property type="match status" value="1"/>
</dbReference>
<evidence type="ECO:0000313" key="4">
    <source>
        <dbReference type="Proteomes" id="UP001365542"/>
    </source>
</evidence>
<dbReference type="Gene3D" id="3.40.50.300">
    <property type="entry name" value="P-loop containing nucleotide triphosphate hydrolases"/>
    <property type="match status" value="1"/>
</dbReference>
<comment type="caution">
    <text evidence="3">The sequence shown here is derived from an EMBL/GenBank/DDBJ whole genome shotgun (WGS) entry which is preliminary data.</text>
</comment>
<dbReference type="CDD" id="cd19481">
    <property type="entry name" value="RecA-like_protease"/>
    <property type="match status" value="1"/>
</dbReference>
<protein>
    <recommendedName>
        <fullName evidence="2">AAA+ ATPase domain-containing protein</fullName>
    </recommendedName>
</protein>
<dbReference type="GO" id="GO:0005524">
    <property type="term" value="F:ATP binding"/>
    <property type="evidence" value="ECO:0007669"/>
    <property type="project" value="InterPro"/>
</dbReference>
<sequence>MIPEANKDFLKKVIQAHAKKEGEFDDIVRDKGNSLIGLFTGPPGVGKTLTAEVMAEVAQKPLYILSSGDLGEDPTRVEMRLSGILELGYQWGAVLLLDEADVFLSKRDNQNLNRNAITSVFLRKLEYYQGILFLTTNRLESIDDAFRSRIHIFIEYPDLNQSTRLTIWKLFFGVAEKLKVVVDINPREQGQLSKLPLNGRQIKNLVRLAQAYATQSGEQRITYNSIQQALWFSGLGTRTKGAVHQVAIIGFYFLCICFLIIFCLVCLFLMGATGEGVFWLGAQSHQWGMV</sequence>
<evidence type="ECO:0000256" key="1">
    <source>
        <dbReference type="SAM" id="Phobius"/>
    </source>
</evidence>
<dbReference type="Proteomes" id="UP001365542">
    <property type="component" value="Unassembled WGS sequence"/>
</dbReference>
<organism evidence="3 4">
    <name type="scientific">Orbilia ellipsospora</name>
    <dbReference type="NCBI Taxonomy" id="2528407"/>
    <lineage>
        <taxon>Eukaryota</taxon>
        <taxon>Fungi</taxon>
        <taxon>Dikarya</taxon>
        <taxon>Ascomycota</taxon>
        <taxon>Pezizomycotina</taxon>
        <taxon>Orbiliomycetes</taxon>
        <taxon>Orbiliales</taxon>
        <taxon>Orbiliaceae</taxon>
        <taxon>Orbilia</taxon>
    </lineage>
</organism>
<dbReference type="PANTHER" id="PTHR46411:SF3">
    <property type="entry name" value="AAA+ ATPASE DOMAIN-CONTAINING PROTEIN"/>
    <property type="match status" value="1"/>
</dbReference>
<dbReference type="SUPFAM" id="SSF52540">
    <property type="entry name" value="P-loop containing nucleoside triphosphate hydrolases"/>
    <property type="match status" value="1"/>
</dbReference>
<keyword evidence="1" id="KW-0812">Transmembrane</keyword>
<feature type="domain" description="AAA+ ATPase" evidence="2">
    <location>
        <begin position="33"/>
        <end position="158"/>
    </location>
</feature>
<keyword evidence="1" id="KW-1133">Transmembrane helix</keyword>
<dbReference type="GO" id="GO:0016887">
    <property type="term" value="F:ATP hydrolysis activity"/>
    <property type="evidence" value="ECO:0007669"/>
    <property type="project" value="InterPro"/>
</dbReference>
<evidence type="ECO:0000259" key="2">
    <source>
        <dbReference type="SMART" id="SM00382"/>
    </source>
</evidence>
<keyword evidence="4" id="KW-1185">Reference proteome</keyword>
<name>A0AAV9WUU0_9PEZI</name>
<accession>A0AAV9WUU0</accession>
<proteinExistence type="predicted"/>
<gene>
    <name evidence="3" type="ORF">TWF694_005574</name>
</gene>
<dbReference type="InterPro" id="IPR003959">
    <property type="entry name" value="ATPase_AAA_core"/>
</dbReference>
<evidence type="ECO:0000313" key="3">
    <source>
        <dbReference type="EMBL" id="KAK6525437.1"/>
    </source>
</evidence>
<dbReference type="EMBL" id="JAVHJO010000017">
    <property type="protein sequence ID" value="KAK6525437.1"/>
    <property type="molecule type" value="Genomic_DNA"/>
</dbReference>
<keyword evidence="1" id="KW-0472">Membrane</keyword>
<dbReference type="PANTHER" id="PTHR46411">
    <property type="entry name" value="FAMILY ATPASE, PUTATIVE-RELATED"/>
    <property type="match status" value="1"/>
</dbReference>
<dbReference type="Pfam" id="PF00004">
    <property type="entry name" value="AAA"/>
    <property type="match status" value="1"/>
</dbReference>
<feature type="transmembrane region" description="Helical" evidence="1">
    <location>
        <begin position="246"/>
        <end position="270"/>
    </location>
</feature>
<dbReference type="AlphaFoldDB" id="A0AAV9WUU0"/>